<sequence length="96" mass="11811">SMARSYDWSERIFVDDDRFDDNAKRQLQLDLEKKWQRIVGEGLDNPTEFNNDIRHTVHLFAEELGVSVPRAHHWLQWRRHTYMEMIERQEERRLTD</sequence>
<dbReference type="EMBL" id="BTSY01000001">
    <property type="protein sequence ID" value="GMT11839.1"/>
    <property type="molecule type" value="Genomic_DNA"/>
</dbReference>
<reference evidence="1" key="1">
    <citation type="submission" date="2023-10" db="EMBL/GenBank/DDBJ databases">
        <title>Genome assembly of Pristionchus species.</title>
        <authorList>
            <person name="Yoshida K."/>
            <person name="Sommer R.J."/>
        </authorList>
    </citation>
    <scope>NUCLEOTIDE SEQUENCE</scope>
    <source>
        <strain evidence="1">RS5133</strain>
    </source>
</reference>
<evidence type="ECO:0000313" key="1">
    <source>
        <dbReference type="EMBL" id="GMT11839.1"/>
    </source>
</evidence>
<protein>
    <submittedName>
        <fullName evidence="1">Uncharacterized protein</fullName>
    </submittedName>
</protein>
<organism evidence="1 2">
    <name type="scientific">Pristionchus fissidentatus</name>
    <dbReference type="NCBI Taxonomy" id="1538716"/>
    <lineage>
        <taxon>Eukaryota</taxon>
        <taxon>Metazoa</taxon>
        <taxon>Ecdysozoa</taxon>
        <taxon>Nematoda</taxon>
        <taxon>Chromadorea</taxon>
        <taxon>Rhabditida</taxon>
        <taxon>Rhabditina</taxon>
        <taxon>Diplogasteromorpha</taxon>
        <taxon>Diplogasteroidea</taxon>
        <taxon>Neodiplogasteridae</taxon>
        <taxon>Pristionchus</taxon>
    </lineage>
</organism>
<feature type="non-terminal residue" evidence="1">
    <location>
        <position position="1"/>
    </location>
</feature>
<dbReference type="Proteomes" id="UP001432322">
    <property type="component" value="Unassembled WGS sequence"/>
</dbReference>
<name>A0AAV5UXK3_9BILA</name>
<comment type="caution">
    <text evidence="1">The sequence shown here is derived from an EMBL/GenBank/DDBJ whole genome shotgun (WGS) entry which is preliminary data.</text>
</comment>
<proteinExistence type="predicted"/>
<dbReference type="AlphaFoldDB" id="A0AAV5UXK3"/>
<keyword evidence="2" id="KW-1185">Reference proteome</keyword>
<accession>A0AAV5UXK3</accession>
<gene>
    <name evidence="1" type="ORF">PFISCL1PPCAC_3136</name>
</gene>
<evidence type="ECO:0000313" key="2">
    <source>
        <dbReference type="Proteomes" id="UP001432322"/>
    </source>
</evidence>